<name>A0A841TB19_9BACL</name>
<dbReference type="RefSeq" id="WP_185179761.1">
    <property type="nucleotide sequence ID" value="NZ_CBCSEP010000010.1"/>
</dbReference>
<organism evidence="1 2">
    <name type="scientific">Cohnella lubricantis</name>
    <dbReference type="NCBI Taxonomy" id="2163172"/>
    <lineage>
        <taxon>Bacteria</taxon>
        <taxon>Bacillati</taxon>
        <taxon>Bacillota</taxon>
        <taxon>Bacilli</taxon>
        <taxon>Bacillales</taxon>
        <taxon>Paenibacillaceae</taxon>
        <taxon>Cohnella</taxon>
    </lineage>
</organism>
<reference evidence="1 2" key="1">
    <citation type="submission" date="2020-08" db="EMBL/GenBank/DDBJ databases">
        <title>Cohnella phylogeny.</title>
        <authorList>
            <person name="Dunlap C."/>
        </authorList>
    </citation>
    <scope>NUCLEOTIDE SEQUENCE [LARGE SCALE GENOMIC DNA]</scope>
    <source>
        <strain evidence="1 2">DSM 103658</strain>
    </source>
</reference>
<evidence type="ECO:0008006" key="3">
    <source>
        <dbReference type="Google" id="ProtNLM"/>
    </source>
</evidence>
<comment type="caution">
    <text evidence="1">The sequence shown here is derived from an EMBL/GenBank/DDBJ whole genome shotgun (WGS) entry which is preliminary data.</text>
</comment>
<proteinExistence type="predicted"/>
<evidence type="ECO:0000313" key="1">
    <source>
        <dbReference type="EMBL" id="MBB6678494.1"/>
    </source>
</evidence>
<gene>
    <name evidence="1" type="ORF">H4Q31_14475</name>
</gene>
<dbReference type="EMBL" id="JACJVN010000056">
    <property type="protein sequence ID" value="MBB6678494.1"/>
    <property type="molecule type" value="Genomic_DNA"/>
</dbReference>
<keyword evidence="2" id="KW-1185">Reference proteome</keyword>
<protein>
    <recommendedName>
        <fullName evidence="3">Polymer-forming cytoskeletal protein</fullName>
    </recommendedName>
</protein>
<accession>A0A841TB19</accession>
<dbReference type="AlphaFoldDB" id="A0A841TB19"/>
<dbReference type="Proteomes" id="UP000574133">
    <property type="component" value="Unassembled WGS sequence"/>
</dbReference>
<sequence>MSESMRLIGTTRSNGGKFGNVKIVGESELIGQTECESLVCTGTSQVKGDLKAGTVKLTGELDVEGCLSARRAVITGQANVRGNCRGENFKLMGELMVEGDFESEACMVTGAVKVRGLLNAEKLEIRLHGSSDAAEIGGGTILIKPSRGHRLKRVFAFGQSPILRANTIEGDRLDLEYTKAKVVRGNEVRIGPGCEIERVEYRQSLARGKGAQIGAEHKIDS</sequence>
<evidence type="ECO:0000313" key="2">
    <source>
        <dbReference type="Proteomes" id="UP000574133"/>
    </source>
</evidence>